<organism evidence="1 2">
    <name type="scientific">Colocasia esculenta</name>
    <name type="common">Wild taro</name>
    <name type="synonym">Arum esculentum</name>
    <dbReference type="NCBI Taxonomy" id="4460"/>
    <lineage>
        <taxon>Eukaryota</taxon>
        <taxon>Viridiplantae</taxon>
        <taxon>Streptophyta</taxon>
        <taxon>Embryophyta</taxon>
        <taxon>Tracheophyta</taxon>
        <taxon>Spermatophyta</taxon>
        <taxon>Magnoliopsida</taxon>
        <taxon>Liliopsida</taxon>
        <taxon>Araceae</taxon>
        <taxon>Aroideae</taxon>
        <taxon>Colocasieae</taxon>
        <taxon>Colocasia</taxon>
    </lineage>
</organism>
<dbReference type="Proteomes" id="UP000652761">
    <property type="component" value="Unassembled WGS sequence"/>
</dbReference>
<gene>
    <name evidence="1" type="ORF">Taro_041337</name>
</gene>
<dbReference type="InterPro" id="IPR004252">
    <property type="entry name" value="Probable_transposase_24"/>
</dbReference>
<feature type="non-terminal residue" evidence="1">
    <location>
        <position position="1"/>
    </location>
</feature>
<reference evidence="1" key="1">
    <citation type="submission" date="2017-07" db="EMBL/GenBank/DDBJ databases">
        <title>Taro Niue Genome Assembly and Annotation.</title>
        <authorList>
            <person name="Atibalentja N."/>
            <person name="Keating K."/>
            <person name="Fields C.J."/>
        </authorList>
    </citation>
    <scope>NUCLEOTIDE SEQUENCE</scope>
    <source>
        <strain evidence="1">Niue_2</strain>
        <tissue evidence="1">Leaf</tissue>
    </source>
</reference>
<sequence length="101" mass="11518">VRLSPSSVTCPFPFSNRRSHGWLNAIKQLIRKKNVHTSGSVSYAIHSQKLHHKLEHAPTFHELFDQTHKRKGTNDYVNESARTIAETYDKTMADRYAAGTP</sequence>
<evidence type="ECO:0000313" key="1">
    <source>
        <dbReference type="EMBL" id="MQM08480.1"/>
    </source>
</evidence>
<dbReference type="EMBL" id="NMUH01004132">
    <property type="protein sequence ID" value="MQM08480.1"/>
    <property type="molecule type" value="Genomic_DNA"/>
</dbReference>
<evidence type="ECO:0000313" key="2">
    <source>
        <dbReference type="Proteomes" id="UP000652761"/>
    </source>
</evidence>
<name>A0A843X0B4_COLES</name>
<keyword evidence="2" id="KW-1185">Reference proteome</keyword>
<protein>
    <submittedName>
        <fullName evidence="1">Uncharacterized protein</fullName>
    </submittedName>
</protein>
<accession>A0A843X0B4</accession>
<dbReference type="OrthoDB" id="651362at2759"/>
<dbReference type="AlphaFoldDB" id="A0A843X0B4"/>
<dbReference type="Pfam" id="PF03004">
    <property type="entry name" value="Transposase_24"/>
    <property type="match status" value="1"/>
</dbReference>
<proteinExistence type="predicted"/>
<comment type="caution">
    <text evidence="1">The sequence shown here is derived from an EMBL/GenBank/DDBJ whole genome shotgun (WGS) entry which is preliminary data.</text>
</comment>